<name>A0A6G1GE17_9PEZI</name>
<feature type="transmembrane region" description="Helical" evidence="1">
    <location>
        <begin position="93"/>
        <end position="111"/>
    </location>
</feature>
<evidence type="ECO:0000256" key="1">
    <source>
        <dbReference type="SAM" id="Phobius"/>
    </source>
</evidence>
<accession>A0A6G1GE17</accession>
<keyword evidence="1" id="KW-0812">Transmembrane</keyword>
<keyword evidence="1" id="KW-1133">Transmembrane helix</keyword>
<reference evidence="4" key="3">
    <citation type="submission" date="2025-04" db="UniProtKB">
        <authorList>
            <consortium name="RefSeq"/>
        </authorList>
    </citation>
    <scope>IDENTIFICATION</scope>
    <source>
        <strain evidence="4">CBS 781.70</strain>
    </source>
</reference>
<dbReference type="AlphaFoldDB" id="A0A6G1GE17"/>
<sequence>MSGINRYKYHPVQVRTKAFFSGALSHQLIFGVLLLNEISLMASSSHMHALRSNHVIPVDSISIIPVCTLTRQLNFYSKHPMWLMWLYGYHMDMVAAFTSPFPFIITFYSHFPPLFPSHI</sequence>
<evidence type="ECO:0000313" key="3">
    <source>
        <dbReference type="Proteomes" id="UP000504638"/>
    </source>
</evidence>
<dbReference type="GeneID" id="54414204"/>
<keyword evidence="1" id="KW-0472">Membrane</keyword>
<proteinExistence type="predicted"/>
<evidence type="ECO:0000313" key="4">
    <source>
        <dbReference type="RefSeq" id="XP_033537762.1"/>
    </source>
</evidence>
<evidence type="ECO:0000313" key="2">
    <source>
        <dbReference type="EMBL" id="KAF1816131.1"/>
    </source>
</evidence>
<gene>
    <name evidence="2 4" type="ORF">P152DRAFT_111514</name>
</gene>
<organism evidence="2">
    <name type="scientific">Eremomyces bilateralis CBS 781.70</name>
    <dbReference type="NCBI Taxonomy" id="1392243"/>
    <lineage>
        <taxon>Eukaryota</taxon>
        <taxon>Fungi</taxon>
        <taxon>Dikarya</taxon>
        <taxon>Ascomycota</taxon>
        <taxon>Pezizomycotina</taxon>
        <taxon>Dothideomycetes</taxon>
        <taxon>Dothideomycetes incertae sedis</taxon>
        <taxon>Eremomycetales</taxon>
        <taxon>Eremomycetaceae</taxon>
        <taxon>Eremomyces</taxon>
    </lineage>
</organism>
<dbReference type="Proteomes" id="UP000504638">
    <property type="component" value="Unplaced"/>
</dbReference>
<reference evidence="4" key="2">
    <citation type="submission" date="2020-04" db="EMBL/GenBank/DDBJ databases">
        <authorList>
            <consortium name="NCBI Genome Project"/>
        </authorList>
    </citation>
    <scope>NUCLEOTIDE SEQUENCE</scope>
    <source>
        <strain evidence="4">CBS 781.70</strain>
    </source>
</reference>
<dbReference type="EMBL" id="ML975150">
    <property type="protein sequence ID" value="KAF1816131.1"/>
    <property type="molecule type" value="Genomic_DNA"/>
</dbReference>
<keyword evidence="3" id="KW-1185">Reference proteome</keyword>
<dbReference type="RefSeq" id="XP_033537762.1">
    <property type="nucleotide sequence ID" value="XM_033673634.1"/>
</dbReference>
<protein>
    <submittedName>
        <fullName evidence="2 4">Uncharacterized protein</fullName>
    </submittedName>
</protein>
<reference evidence="2 4" key="1">
    <citation type="submission" date="2020-01" db="EMBL/GenBank/DDBJ databases">
        <authorList>
            <consortium name="DOE Joint Genome Institute"/>
            <person name="Haridas S."/>
            <person name="Albert R."/>
            <person name="Binder M."/>
            <person name="Bloem J."/>
            <person name="Labutti K."/>
            <person name="Salamov A."/>
            <person name="Andreopoulos B."/>
            <person name="Baker S.E."/>
            <person name="Barry K."/>
            <person name="Bills G."/>
            <person name="Bluhm B.H."/>
            <person name="Cannon C."/>
            <person name="Castanera R."/>
            <person name="Culley D.E."/>
            <person name="Daum C."/>
            <person name="Ezra D."/>
            <person name="Gonzalez J.B."/>
            <person name="Henrissat B."/>
            <person name="Kuo A."/>
            <person name="Liang C."/>
            <person name="Lipzen A."/>
            <person name="Lutzoni F."/>
            <person name="Magnuson J."/>
            <person name="Mondo S."/>
            <person name="Nolan M."/>
            <person name="Ohm R."/>
            <person name="Pangilinan J."/>
            <person name="Park H.-J."/>
            <person name="Ramirez L."/>
            <person name="Alfaro M."/>
            <person name="Sun H."/>
            <person name="Tritt A."/>
            <person name="Yoshinaga Y."/>
            <person name="Zwiers L.-H."/>
            <person name="Turgeon B.G."/>
            <person name="Goodwin S.B."/>
            <person name="Spatafora J.W."/>
            <person name="Crous P.W."/>
            <person name="Grigoriev I.V."/>
        </authorList>
    </citation>
    <scope>NUCLEOTIDE SEQUENCE</scope>
    <source>
        <strain evidence="2 4">CBS 781.70</strain>
    </source>
</reference>